<gene>
    <name evidence="3" type="primary">LOC106061046</name>
</gene>
<dbReference type="RefSeq" id="XP_055881881.1">
    <property type="nucleotide sequence ID" value="XM_056025906.1"/>
</dbReference>
<feature type="signal peptide" evidence="1">
    <location>
        <begin position="1"/>
        <end position="15"/>
    </location>
</feature>
<dbReference type="OMA" id="QENCLIN"/>
<evidence type="ECO:0000313" key="2">
    <source>
        <dbReference type="Proteomes" id="UP001165740"/>
    </source>
</evidence>
<proteinExistence type="predicted"/>
<name>A0A9W3A3X6_BIOGL</name>
<reference evidence="3" key="1">
    <citation type="submission" date="2025-08" db="UniProtKB">
        <authorList>
            <consortium name="RefSeq"/>
        </authorList>
    </citation>
    <scope>IDENTIFICATION</scope>
</reference>
<dbReference type="Proteomes" id="UP001165740">
    <property type="component" value="Chromosome 1"/>
</dbReference>
<dbReference type="AlphaFoldDB" id="A0A9W3A3X6"/>
<accession>A0A9W3A3X6</accession>
<evidence type="ECO:0000256" key="1">
    <source>
        <dbReference type="SAM" id="SignalP"/>
    </source>
</evidence>
<feature type="chain" id="PRO_5040998211" evidence="1">
    <location>
        <begin position="16"/>
        <end position="197"/>
    </location>
</feature>
<dbReference type="OrthoDB" id="10424346at2759"/>
<keyword evidence="2" id="KW-1185">Reference proteome</keyword>
<dbReference type="GeneID" id="106061046"/>
<evidence type="ECO:0000313" key="3">
    <source>
        <dbReference type="RefSeq" id="XP_055881881.1"/>
    </source>
</evidence>
<protein>
    <submittedName>
        <fullName evidence="3">Uncharacterized protein LOC106061046</fullName>
    </submittedName>
</protein>
<keyword evidence="1" id="KW-0732">Signal</keyword>
<organism evidence="2 3">
    <name type="scientific">Biomphalaria glabrata</name>
    <name type="common">Bloodfluke planorb</name>
    <name type="synonym">Freshwater snail</name>
    <dbReference type="NCBI Taxonomy" id="6526"/>
    <lineage>
        <taxon>Eukaryota</taxon>
        <taxon>Metazoa</taxon>
        <taxon>Spiralia</taxon>
        <taxon>Lophotrochozoa</taxon>
        <taxon>Mollusca</taxon>
        <taxon>Gastropoda</taxon>
        <taxon>Heterobranchia</taxon>
        <taxon>Euthyneura</taxon>
        <taxon>Panpulmonata</taxon>
        <taxon>Hygrophila</taxon>
        <taxon>Lymnaeoidea</taxon>
        <taxon>Planorbidae</taxon>
        <taxon>Biomphalaria</taxon>
    </lineage>
</organism>
<sequence>MKYSLAVLILSMLSGFDFMTLQKLFCREQEQLLYYCSAKMQDAYMLHDDNEATLCSEFSQYLTCVQDSQWTCPNMLIFTDPVFIYAVEAAQDIASTLCGSNVEAVHRVCSLSIVSRMVKYCYKLASQGQMDTSFQENCLINAQYLACVTWVNTSCLNSPALRNYSIPLAINSSRAFVRECEKRLGRSDFISTKLKDT</sequence>